<dbReference type="PANTHER" id="PTHR24104">
    <property type="entry name" value="E3 UBIQUITIN-PROTEIN LIGASE NHLRC1-RELATED"/>
    <property type="match status" value="1"/>
</dbReference>
<evidence type="ECO:0000313" key="2">
    <source>
        <dbReference type="EMBL" id="CAF4292394.1"/>
    </source>
</evidence>
<dbReference type="AlphaFoldDB" id="A0A820H9K5"/>
<sequence length="135" mass="14960">GGNGNGNRLDQLNRPYYIFVDQDHSVYVSDCENHRVMKWLQGAKEGIVVAGRQGEGNSLTQLSRPYGIIVDQLGTIYVADCGNHRIMRFLDGTTKGSVIIGENNGQREQASQLSHPVDVSFDQQGNLYVADNDNY</sequence>
<dbReference type="Gene3D" id="2.120.10.30">
    <property type="entry name" value="TolB, C-terminal domain"/>
    <property type="match status" value="1"/>
</dbReference>
<dbReference type="PANTHER" id="PTHR24104:SF25">
    <property type="entry name" value="PROTEIN LIN-41"/>
    <property type="match status" value="1"/>
</dbReference>
<protein>
    <submittedName>
        <fullName evidence="2">Uncharacterized protein</fullName>
    </submittedName>
</protein>
<evidence type="ECO:0000256" key="1">
    <source>
        <dbReference type="ARBA" id="ARBA00022737"/>
    </source>
</evidence>
<name>A0A820H9K5_9BILA</name>
<keyword evidence="1" id="KW-0677">Repeat</keyword>
<dbReference type="InterPro" id="IPR001258">
    <property type="entry name" value="NHL_repeat"/>
</dbReference>
<dbReference type="InterPro" id="IPR011042">
    <property type="entry name" value="6-blade_b-propeller_TolB-like"/>
</dbReference>
<organism evidence="2 3">
    <name type="scientific">Adineta steineri</name>
    <dbReference type="NCBI Taxonomy" id="433720"/>
    <lineage>
        <taxon>Eukaryota</taxon>
        <taxon>Metazoa</taxon>
        <taxon>Spiralia</taxon>
        <taxon>Gnathifera</taxon>
        <taxon>Rotifera</taxon>
        <taxon>Eurotatoria</taxon>
        <taxon>Bdelloidea</taxon>
        <taxon>Adinetida</taxon>
        <taxon>Adinetidae</taxon>
        <taxon>Adineta</taxon>
    </lineage>
</organism>
<gene>
    <name evidence="2" type="ORF">OKA104_LOCUS45767</name>
</gene>
<dbReference type="CDD" id="cd05819">
    <property type="entry name" value="NHL"/>
    <property type="match status" value="1"/>
</dbReference>
<dbReference type="Pfam" id="PF01436">
    <property type="entry name" value="NHL"/>
    <property type="match status" value="2"/>
</dbReference>
<accession>A0A820H9K5</accession>
<dbReference type="EMBL" id="CAJOAY010015692">
    <property type="protein sequence ID" value="CAF4292394.1"/>
    <property type="molecule type" value="Genomic_DNA"/>
</dbReference>
<dbReference type="GO" id="GO:0008270">
    <property type="term" value="F:zinc ion binding"/>
    <property type="evidence" value="ECO:0007669"/>
    <property type="project" value="UniProtKB-KW"/>
</dbReference>
<dbReference type="SUPFAM" id="SSF63829">
    <property type="entry name" value="Calcium-dependent phosphotriesterase"/>
    <property type="match status" value="1"/>
</dbReference>
<reference evidence="2" key="1">
    <citation type="submission" date="2021-02" db="EMBL/GenBank/DDBJ databases">
        <authorList>
            <person name="Nowell W R."/>
        </authorList>
    </citation>
    <scope>NUCLEOTIDE SEQUENCE</scope>
</reference>
<comment type="caution">
    <text evidence="2">The sequence shown here is derived from an EMBL/GenBank/DDBJ whole genome shotgun (WGS) entry which is preliminary data.</text>
</comment>
<dbReference type="InterPro" id="IPR050952">
    <property type="entry name" value="TRIM-NHL_E3_ligases"/>
</dbReference>
<dbReference type="Proteomes" id="UP000663881">
    <property type="component" value="Unassembled WGS sequence"/>
</dbReference>
<feature type="non-terminal residue" evidence="2">
    <location>
        <position position="1"/>
    </location>
</feature>
<evidence type="ECO:0000313" key="3">
    <source>
        <dbReference type="Proteomes" id="UP000663881"/>
    </source>
</evidence>
<proteinExistence type="predicted"/>